<evidence type="ECO:0000259" key="2">
    <source>
        <dbReference type="PROSITE" id="PS50228"/>
    </source>
</evidence>
<organism evidence="3 4">
    <name type="scientific">Flavobacterium circumlabens</name>
    <dbReference type="NCBI Taxonomy" id="2133765"/>
    <lineage>
        <taxon>Bacteria</taxon>
        <taxon>Pseudomonadati</taxon>
        <taxon>Bacteroidota</taxon>
        <taxon>Flavobacteriia</taxon>
        <taxon>Flavobacteriales</taxon>
        <taxon>Flavobacteriaceae</taxon>
        <taxon>Flavobacterium</taxon>
    </lineage>
</organism>
<evidence type="ECO:0000256" key="1">
    <source>
        <dbReference type="SAM" id="SignalP"/>
    </source>
</evidence>
<dbReference type="Pfam" id="PF02368">
    <property type="entry name" value="Big_2"/>
    <property type="match status" value="6"/>
</dbReference>
<gene>
    <name evidence="3" type="ORF">D0809_24150</name>
</gene>
<accession>A0A4Y7U5H9</accession>
<name>A0A4Y7U5H9_9FLAO</name>
<evidence type="ECO:0000313" key="4">
    <source>
        <dbReference type="Proteomes" id="UP000298340"/>
    </source>
</evidence>
<dbReference type="Pfam" id="PF19081">
    <property type="entry name" value="Ig_7"/>
    <property type="match status" value="1"/>
</dbReference>
<dbReference type="InterPro" id="IPR044023">
    <property type="entry name" value="Ig_7"/>
</dbReference>
<dbReference type="Proteomes" id="UP000298340">
    <property type="component" value="Unassembled WGS sequence"/>
</dbReference>
<dbReference type="RefSeq" id="WP_134092237.1">
    <property type="nucleotide sequence ID" value="NZ_QWDN01000019.1"/>
</dbReference>
<proteinExistence type="predicted"/>
<dbReference type="InterPro" id="IPR000922">
    <property type="entry name" value="Lectin_gal-bd_dom"/>
</dbReference>
<dbReference type="SUPFAM" id="SSF49373">
    <property type="entry name" value="Invasin/intimin cell-adhesion fragments"/>
    <property type="match status" value="7"/>
</dbReference>
<comment type="caution">
    <text evidence="3">The sequence shown here is derived from an EMBL/GenBank/DDBJ whole genome shotgun (WGS) entry which is preliminary data.</text>
</comment>
<dbReference type="EMBL" id="QWDN01000019">
    <property type="protein sequence ID" value="TEB41693.1"/>
    <property type="molecule type" value="Genomic_DNA"/>
</dbReference>
<feature type="chain" id="PRO_5021188465" description="SUEL-type lectin domain-containing protein" evidence="1">
    <location>
        <begin position="50"/>
        <end position="1385"/>
    </location>
</feature>
<feature type="domain" description="SUEL-type lectin" evidence="2">
    <location>
        <begin position="389"/>
        <end position="466"/>
    </location>
</feature>
<reference evidence="3 4" key="1">
    <citation type="journal article" date="2018" name="Syst. Appl. Microbiol.">
        <title>Flavobacterium circumlabens sp. nov. and Flavobacterium cupreum sp. nov., two psychrotrophic species isolated from Antarctic environmental samples.</title>
        <authorList>
            <person name="Kralova S."/>
            <person name="Busse H.J."/>
            <person name="Svec P."/>
            <person name="Maslanova I."/>
            <person name="Stankova E."/>
            <person name="Bartak M."/>
            <person name="Sedlacek I."/>
        </authorList>
    </citation>
    <scope>NUCLEOTIDE SEQUENCE [LARGE SCALE GENOMIC DNA]</scope>
    <source>
        <strain evidence="3 4">CCM 8828</strain>
    </source>
</reference>
<keyword evidence="1" id="KW-0732">Signal</keyword>
<dbReference type="Gene3D" id="2.60.40.1080">
    <property type="match status" value="7"/>
</dbReference>
<feature type="non-terminal residue" evidence="3">
    <location>
        <position position="1385"/>
    </location>
</feature>
<feature type="signal peptide" evidence="1">
    <location>
        <begin position="1"/>
        <end position="49"/>
    </location>
</feature>
<sequence length="1385" mass="138931">MIKKLLLFVRLLFLPQLSLFSVDDSRRKLSVTAKMFCFALLFCASFANATNYYSAVSSTDTNNLNHWWANTNGTGGHPGNFTGADVFIVQTGHSMATTAAWAVSGSLQIQTGGSLDVTGFDITISGTTSVTGTLVHSSNTGTKTYVGLVTIVSGGLWNNSSNTGVIFRGGITNNGTFTSGSGVQTFNTNNQSLIGTLSIPRVTVTAVSLTNTNTLTVATALAGNGTLVNSGTLNISAATVGITTLTATGAGNTVNYNGAAQTIKSTSYYNLTFSGSGIKTFGATTVATSNFINVAKGIQLDLSGNNNHTARVLILGGVGPLISSWGAQGSGAANTTNTFFTTTLYGRIIVSGSGTFDPVIDSNYASYTKGVSGKVNASYVENATPVPVLTAPNGTVFINADFASYGTPAGTAPNFTLGTCNAFNSKTVATDVFLGNTTATIPATNATFGDPCVSIVKRLSVVATYTEPICTGTSPGLITGSPPSGGNGSYTYLWEVSTTNATTGYAAAPGTNNAKDYTPGNLTATSWFRRTVYSGLYASETIVIVQVNTAPVAPTAIANTAFCAGSSTTLTVSGGSTGGNGGYAQWYTGSCGGTLVGSGTSITVTPTAPTTYYVRYQNGCTTTACFSKLVEATVSITAASAATPVCYNTGIQTTPLSYSATTGTPTTYSIAWNSTPANSFVAVPYTTLPAGNISISIPAGTNPGSYTGKLTVRDAAATCVSLENIFTVTVNPLPTITGTPTVCIGSTTQLTGSATANATTPWTSATTSVATVDNTGLVTGVAAGTSVITYRNSNGCTQTVTVTVNPLPTITGTPTVCIGSTTQLTGSATPNATTPWSSATTSVATVDNAGLVTGVAAGTSVITYRNSIGCTQTITVTVNPLPTITGTPAVCIGSTTQLAGSATPNATTPWTSATTSVATVSNTGLVTGVAAGTSVITYRNSNGCTQTVTVTVNPLPTITGTPTVCIGSTTQLTGSATPNATTPWTSATTSVATVSNTGLVTGVAAGTSVITYTNNNGCTQTVTVTVNPLPTITGTPAVCIGSTTQLTGSATPNATTPWTSATTSVATVSNTGLVTGVAAGTSVITYTNNNGCTQTVTVTVNPLPTITGTPTVCIGSTTQLTGSATPNGTTPWTSATTSVATVSNTGLVTGVAPGTSVITYTNNIGCTQTVTVTVNPLPTIIGPPSVCTGSIIQLIGTGTPHGTTPWTSSNPSVAVVSNTGLVIGAAAGTSAITYRNNNDCTQTVLITVNPQPSAPIVGTITQPTCAVPTGSVVLSGLPSTGTWTLTRSPGAVVTTGTGTTITITGLAANTTYTYTVGNGTCTSVASNNIAINQLPLLATWNAGWTNGPPTSNQPVVFAGNYTSAGDLTFCSCTVNSGVNVVISDG</sequence>
<dbReference type="InterPro" id="IPR008964">
    <property type="entry name" value="Invasin/intimin_cell_adhesion"/>
</dbReference>
<dbReference type="PROSITE" id="PS50228">
    <property type="entry name" value="SUEL_LECTIN"/>
    <property type="match status" value="1"/>
</dbReference>
<protein>
    <recommendedName>
        <fullName evidence="2">SUEL-type lectin domain-containing protein</fullName>
    </recommendedName>
</protein>
<dbReference type="GO" id="GO:0030246">
    <property type="term" value="F:carbohydrate binding"/>
    <property type="evidence" value="ECO:0007669"/>
    <property type="project" value="InterPro"/>
</dbReference>
<dbReference type="InterPro" id="IPR003343">
    <property type="entry name" value="Big_2"/>
</dbReference>
<dbReference type="SMART" id="SM00635">
    <property type="entry name" value="BID_2"/>
    <property type="match status" value="7"/>
</dbReference>
<evidence type="ECO:0000313" key="3">
    <source>
        <dbReference type="EMBL" id="TEB41693.1"/>
    </source>
</evidence>
<dbReference type="CDD" id="cd22842">
    <property type="entry name" value="Gal_Rha_Lectin_BGal"/>
    <property type="match status" value="1"/>
</dbReference>